<feature type="compositionally biased region" description="Acidic residues" evidence="3">
    <location>
        <begin position="130"/>
        <end position="164"/>
    </location>
</feature>
<dbReference type="EMBL" id="PJQM01002294">
    <property type="protein sequence ID" value="RCH96540.1"/>
    <property type="molecule type" value="Genomic_DNA"/>
</dbReference>
<dbReference type="GO" id="GO:0006364">
    <property type="term" value="P:rRNA processing"/>
    <property type="evidence" value="ECO:0007669"/>
    <property type="project" value="UniProtKB-KW"/>
</dbReference>
<comment type="similarity">
    <text evidence="1">Belongs to the TSR2 family.</text>
</comment>
<protein>
    <recommendedName>
        <fullName evidence="6">Pre-rRNA-processing protein TSR2</fullName>
    </recommendedName>
</protein>
<dbReference type="Proteomes" id="UP000253551">
    <property type="component" value="Unassembled WGS sequence"/>
</dbReference>
<dbReference type="PANTHER" id="PTHR21250">
    <property type="entry name" value="PRE-RRNA-PROCESSING PROTEIN TSR2 HOMOLOG"/>
    <property type="match status" value="1"/>
</dbReference>
<sequence length="171" mass="19943">MAEHPNKLAFQEGVGYILKSWTALKLAVEQDWGGIESREKREWMIEVIVDIFNKRGKKIDVDEIEEILAQIMVDEFEVILEDDSPYHVAKHLYDVYTQCIQGNFTEVERLREKFKTQNQYAASSCTKQESEDDISEDDMDDEDNNDDQDMEEPASEEPTVDADGWETVRRK</sequence>
<proteinExistence type="inferred from homology"/>
<dbReference type="AlphaFoldDB" id="A0A367K302"/>
<organism evidence="4 5">
    <name type="scientific">Rhizopus stolonifer</name>
    <name type="common">Rhizopus nigricans</name>
    <dbReference type="NCBI Taxonomy" id="4846"/>
    <lineage>
        <taxon>Eukaryota</taxon>
        <taxon>Fungi</taxon>
        <taxon>Fungi incertae sedis</taxon>
        <taxon>Mucoromycota</taxon>
        <taxon>Mucoromycotina</taxon>
        <taxon>Mucoromycetes</taxon>
        <taxon>Mucorales</taxon>
        <taxon>Mucorineae</taxon>
        <taxon>Rhizopodaceae</taxon>
        <taxon>Rhizopus</taxon>
    </lineage>
</organism>
<accession>A0A367K302</accession>
<evidence type="ECO:0000256" key="3">
    <source>
        <dbReference type="SAM" id="MobiDB-lite"/>
    </source>
</evidence>
<evidence type="ECO:0000313" key="4">
    <source>
        <dbReference type="EMBL" id="RCH96540.1"/>
    </source>
</evidence>
<evidence type="ECO:0000256" key="2">
    <source>
        <dbReference type="ARBA" id="ARBA00022552"/>
    </source>
</evidence>
<dbReference type="OrthoDB" id="263560at2759"/>
<evidence type="ECO:0000313" key="5">
    <source>
        <dbReference type="Proteomes" id="UP000253551"/>
    </source>
</evidence>
<keyword evidence="2" id="KW-0698">rRNA processing</keyword>
<gene>
    <name evidence="4" type="ORF">CU098_010271</name>
</gene>
<comment type="caution">
    <text evidence="4">The sequence shown here is derived from an EMBL/GenBank/DDBJ whole genome shotgun (WGS) entry which is preliminary data.</text>
</comment>
<dbReference type="STRING" id="4846.A0A367K302"/>
<evidence type="ECO:0000256" key="1">
    <source>
        <dbReference type="ARBA" id="ARBA00006524"/>
    </source>
</evidence>
<keyword evidence="5" id="KW-1185">Reference proteome</keyword>
<reference evidence="4 5" key="1">
    <citation type="journal article" date="2018" name="G3 (Bethesda)">
        <title>Phylogenetic and Phylogenomic Definition of Rhizopus Species.</title>
        <authorList>
            <person name="Gryganskyi A.P."/>
            <person name="Golan J."/>
            <person name="Dolatabadi S."/>
            <person name="Mondo S."/>
            <person name="Robb S."/>
            <person name="Idnurm A."/>
            <person name="Muszewska A."/>
            <person name="Steczkiewicz K."/>
            <person name="Masonjones S."/>
            <person name="Liao H.L."/>
            <person name="Gajdeczka M.T."/>
            <person name="Anike F."/>
            <person name="Vuek A."/>
            <person name="Anishchenko I.M."/>
            <person name="Voigt K."/>
            <person name="de Hoog G.S."/>
            <person name="Smith M.E."/>
            <person name="Heitman J."/>
            <person name="Vilgalys R."/>
            <person name="Stajich J.E."/>
        </authorList>
    </citation>
    <scope>NUCLEOTIDE SEQUENCE [LARGE SCALE GENOMIC DNA]</scope>
    <source>
        <strain evidence="4 5">LSU 92-RS-03</strain>
    </source>
</reference>
<evidence type="ECO:0008006" key="6">
    <source>
        <dbReference type="Google" id="ProtNLM"/>
    </source>
</evidence>
<dbReference type="Pfam" id="PF10273">
    <property type="entry name" value="WGG"/>
    <property type="match status" value="1"/>
</dbReference>
<name>A0A367K302_RHIST</name>
<dbReference type="InterPro" id="IPR019398">
    <property type="entry name" value="Pre-rRNA_process_TSR2"/>
</dbReference>
<feature type="region of interest" description="Disordered" evidence="3">
    <location>
        <begin position="120"/>
        <end position="171"/>
    </location>
</feature>